<gene>
    <name evidence="4" type="ORF">E1161_23945</name>
</gene>
<name>A0A4R4U9W0_9PSEU</name>
<comment type="similarity">
    <text evidence="1">Belongs to the NAD(P)-dependent epimerase/dehydratase family.</text>
</comment>
<protein>
    <submittedName>
        <fullName evidence="4">NAD-dependent epimerase/dehydratase family protein</fullName>
    </submittedName>
</protein>
<feature type="compositionally biased region" description="Basic and acidic residues" evidence="2">
    <location>
        <begin position="341"/>
        <end position="353"/>
    </location>
</feature>
<comment type="caution">
    <text evidence="4">The sequence shown here is derived from an EMBL/GenBank/DDBJ whole genome shotgun (WGS) entry which is preliminary data.</text>
</comment>
<dbReference type="PANTHER" id="PTHR43000">
    <property type="entry name" value="DTDP-D-GLUCOSE 4,6-DEHYDRATASE-RELATED"/>
    <property type="match status" value="1"/>
</dbReference>
<feature type="domain" description="NAD-dependent epimerase/dehydratase" evidence="3">
    <location>
        <begin position="3"/>
        <end position="240"/>
    </location>
</feature>
<keyword evidence="5" id="KW-1185">Reference proteome</keyword>
<dbReference type="OrthoDB" id="9801785at2"/>
<evidence type="ECO:0000256" key="2">
    <source>
        <dbReference type="SAM" id="MobiDB-lite"/>
    </source>
</evidence>
<dbReference type="AlphaFoldDB" id="A0A4R4U9W0"/>
<dbReference type="Gene3D" id="3.90.25.10">
    <property type="entry name" value="UDP-galactose 4-epimerase, domain 1"/>
    <property type="match status" value="1"/>
</dbReference>
<dbReference type="EMBL" id="SMKV01000044">
    <property type="protein sequence ID" value="TDC88297.1"/>
    <property type="molecule type" value="Genomic_DNA"/>
</dbReference>
<accession>A0A4R4U9W0</accession>
<dbReference type="InterPro" id="IPR036291">
    <property type="entry name" value="NAD(P)-bd_dom_sf"/>
</dbReference>
<evidence type="ECO:0000256" key="1">
    <source>
        <dbReference type="ARBA" id="ARBA00007637"/>
    </source>
</evidence>
<evidence type="ECO:0000313" key="4">
    <source>
        <dbReference type="EMBL" id="TDC88297.1"/>
    </source>
</evidence>
<dbReference type="Proteomes" id="UP000294744">
    <property type="component" value="Unassembled WGS sequence"/>
</dbReference>
<feature type="region of interest" description="Disordered" evidence="2">
    <location>
        <begin position="318"/>
        <end position="353"/>
    </location>
</feature>
<dbReference type="SUPFAM" id="SSF51735">
    <property type="entry name" value="NAD(P)-binding Rossmann-fold domains"/>
    <property type="match status" value="1"/>
</dbReference>
<dbReference type="Gene3D" id="3.40.50.720">
    <property type="entry name" value="NAD(P)-binding Rossmann-like Domain"/>
    <property type="match status" value="1"/>
</dbReference>
<sequence length="353" mass="37396">MRALVTGGAGFIGSHLVDQLVRNGDEVCVVDDLSRGSADNLAESLDTGRISLHRVDVCSPEVVSLAREHRPEVVYHLAAQIDVRASVADPIADARANVLGVVNVAEAARASGARKVVYATSGGSIYGHAKSIPTDESAPVQPFSPYAASKFAGELYFDTYRRLHGVECTHLAMANVYGPRQLSLGEAGVVAVFAGAMLDGAPTAIYGDGRNTRDYVHVHDVIPAFIAASGERGSGKRYNVSTGVPTSDRELHSIVAEATGASDEPAFLPARQGDVRASVLDWSRIGRELGWKPQIDLVTGVGSVVEHLLSQSDIAVPGPRHRLSEDVSRDASGGPIALFVEGDRSRQPREPHP</sequence>
<evidence type="ECO:0000259" key="3">
    <source>
        <dbReference type="Pfam" id="PF01370"/>
    </source>
</evidence>
<reference evidence="4 5" key="1">
    <citation type="submission" date="2019-03" db="EMBL/GenBank/DDBJ databases">
        <title>Draft genome sequences of novel Actinobacteria.</title>
        <authorList>
            <person name="Sahin N."/>
            <person name="Ay H."/>
            <person name="Saygin H."/>
        </authorList>
    </citation>
    <scope>NUCLEOTIDE SEQUENCE [LARGE SCALE GENOMIC DNA]</scope>
    <source>
        <strain evidence="4 5">16K404</strain>
    </source>
</reference>
<dbReference type="Pfam" id="PF01370">
    <property type="entry name" value="Epimerase"/>
    <property type="match status" value="1"/>
</dbReference>
<organism evidence="4 5">
    <name type="scientific">Saccharopolyspora aridisoli</name>
    <dbReference type="NCBI Taxonomy" id="2530385"/>
    <lineage>
        <taxon>Bacteria</taxon>
        <taxon>Bacillati</taxon>
        <taxon>Actinomycetota</taxon>
        <taxon>Actinomycetes</taxon>
        <taxon>Pseudonocardiales</taxon>
        <taxon>Pseudonocardiaceae</taxon>
        <taxon>Saccharopolyspora</taxon>
    </lineage>
</organism>
<proteinExistence type="inferred from homology"/>
<evidence type="ECO:0000313" key="5">
    <source>
        <dbReference type="Proteomes" id="UP000294744"/>
    </source>
</evidence>
<dbReference type="InterPro" id="IPR001509">
    <property type="entry name" value="Epimerase_deHydtase"/>
</dbReference>